<evidence type="ECO:0000313" key="2">
    <source>
        <dbReference type="Proteomes" id="UP001189429"/>
    </source>
</evidence>
<comment type="caution">
    <text evidence="1">The sequence shown here is derived from an EMBL/GenBank/DDBJ whole genome shotgun (WGS) entry which is preliminary data.</text>
</comment>
<sequence>MSLLVQTPYGREVRARGKLGDHGAFETFLEELKAALEADAAAGRAAAVSDLDIPENQNYLSLEQFDSIFSLLAISGAAVRRFRLFGCPTLNDEVVKLFADFFRADLTADRAPKETDPFVRLRNHRRRFPAVDVSPGGV</sequence>
<keyword evidence="2" id="KW-1185">Reference proteome</keyword>
<protein>
    <submittedName>
        <fullName evidence="1">Uncharacterized protein</fullName>
    </submittedName>
</protein>
<name>A0ABN9SPR7_9DINO</name>
<dbReference type="EMBL" id="CAUYUJ010012370">
    <property type="protein sequence ID" value="CAK0833841.1"/>
    <property type="molecule type" value="Genomic_DNA"/>
</dbReference>
<gene>
    <name evidence="1" type="ORF">PCOR1329_LOCUS31413</name>
</gene>
<reference evidence="1" key="1">
    <citation type="submission" date="2023-10" db="EMBL/GenBank/DDBJ databases">
        <authorList>
            <person name="Chen Y."/>
            <person name="Shah S."/>
            <person name="Dougan E. K."/>
            <person name="Thang M."/>
            <person name="Chan C."/>
        </authorList>
    </citation>
    <scope>NUCLEOTIDE SEQUENCE [LARGE SCALE GENOMIC DNA]</scope>
</reference>
<accession>A0ABN9SPR7</accession>
<organism evidence="1 2">
    <name type="scientific">Prorocentrum cordatum</name>
    <dbReference type="NCBI Taxonomy" id="2364126"/>
    <lineage>
        <taxon>Eukaryota</taxon>
        <taxon>Sar</taxon>
        <taxon>Alveolata</taxon>
        <taxon>Dinophyceae</taxon>
        <taxon>Prorocentrales</taxon>
        <taxon>Prorocentraceae</taxon>
        <taxon>Prorocentrum</taxon>
    </lineage>
</organism>
<evidence type="ECO:0000313" key="1">
    <source>
        <dbReference type="EMBL" id="CAK0833841.1"/>
    </source>
</evidence>
<proteinExistence type="predicted"/>
<dbReference type="Proteomes" id="UP001189429">
    <property type="component" value="Unassembled WGS sequence"/>
</dbReference>